<comment type="caution">
    <text evidence="2">The sequence shown here is derived from an EMBL/GenBank/DDBJ whole genome shotgun (WGS) entry which is preliminary data.</text>
</comment>
<feature type="region of interest" description="Disordered" evidence="1">
    <location>
        <begin position="1"/>
        <end position="21"/>
    </location>
</feature>
<dbReference type="Proteomes" id="UP000640583">
    <property type="component" value="Unassembled WGS sequence"/>
</dbReference>
<dbReference type="Gene3D" id="2.60.40.2080">
    <property type="match status" value="1"/>
</dbReference>
<evidence type="ECO:0008006" key="4">
    <source>
        <dbReference type="Google" id="ProtNLM"/>
    </source>
</evidence>
<organism evidence="2 3">
    <name type="scientific">Halocynthiibacter styelae</name>
    <dbReference type="NCBI Taxonomy" id="2761955"/>
    <lineage>
        <taxon>Bacteria</taxon>
        <taxon>Pseudomonadati</taxon>
        <taxon>Pseudomonadota</taxon>
        <taxon>Alphaproteobacteria</taxon>
        <taxon>Rhodobacterales</taxon>
        <taxon>Paracoccaceae</taxon>
        <taxon>Halocynthiibacter</taxon>
    </lineage>
</organism>
<proteinExistence type="predicted"/>
<gene>
    <name evidence="2" type="ORF">H1D41_07095</name>
</gene>
<sequence length="289" mass="30214">MAIGEAGSLDTAQDAVPGTPPLVPVPIRVDFTENITDPVIVISGTQNGGDPYTIRITDSDETGFSFIIEEWEYLDGAHPAVETINWVAISAGTHTLPDGRTVTAGTTTADGTGSTPVSFGSTFSSTPTVLTSVMSNNDITAVDSDPSGVTTTGFNLSLQEEEAENDDHGSETIGWIAIETGGNNTGNSGVSLTQGGVNHNTDTVNMGTTFTNGVYIADTQTINGGDTARVALSNLTNSSTGVHIQEERSDDNETNHIDETVGVIGFEEGLIPCFKARVSDCHTLWRQGS</sequence>
<dbReference type="EMBL" id="JADCKQ010000004">
    <property type="protein sequence ID" value="MBI1493395.1"/>
    <property type="molecule type" value="Genomic_DNA"/>
</dbReference>
<protein>
    <recommendedName>
        <fullName evidence="4">H-type lectin domain-containing protein</fullName>
    </recommendedName>
</protein>
<dbReference type="SUPFAM" id="SSF141086">
    <property type="entry name" value="Agglutinin HPA-like"/>
    <property type="match status" value="1"/>
</dbReference>
<evidence type="ECO:0000313" key="3">
    <source>
        <dbReference type="Proteomes" id="UP000640583"/>
    </source>
</evidence>
<dbReference type="InterPro" id="IPR037221">
    <property type="entry name" value="H-type_lectin_dom_sf"/>
</dbReference>
<keyword evidence="3" id="KW-1185">Reference proteome</keyword>
<accession>A0A8J7J4W9</accession>
<reference evidence="2" key="1">
    <citation type="submission" date="2020-10" db="EMBL/GenBank/DDBJ databases">
        <title>Paenihalocynthiibacter styelae gen. nov., sp. nov., isolated from stalked sea squirt Styela clava.</title>
        <authorList>
            <person name="Kim Y.-O."/>
            <person name="Yoon J.-H."/>
        </authorList>
    </citation>
    <scope>NUCLEOTIDE SEQUENCE</scope>
    <source>
        <strain evidence="2">MYP1-1</strain>
    </source>
</reference>
<evidence type="ECO:0000256" key="1">
    <source>
        <dbReference type="SAM" id="MobiDB-lite"/>
    </source>
</evidence>
<name>A0A8J7J4W9_9RHOB</name>
<dbReference type="AlphaFoldDB" id="A0A8J7J4W9"/>
<dbReference type="RefSeq" id="WP_228848231.1">
    <property type="nucleotide sequence ID" value="NZ_JADCKQ010000004.1"/>
</dbReference>
<evidence type="ECO:0000313" key="2">
    <source>
        <dbReference type="EMBL" id="MBI1493395.1"/>
    </source>
</evidence>